<feature type="compositionally biased region" description="Basic residues" evidence="1">
    <location>
        <begin position="107"/>
        <end position="121"/>
    </location>
</feature>
<evidence type="ECO:0000313" key="3">
    <source>
        <dbReference type="Proteomes" id="UP000824890"/>
    </source>
</evidence>
<gene>
    <name evidence="2" type="ORF">HID58_060085</name>
</gene>
<feature type="non-terminal residue" evidence="2">
    <location>
        <position position="1"/>
    </location>
</feature>
<proteinExistence type="predicted"/>
<feature type="non-terminal residue" evidence="2">
    <location>
        <position position="334"/>
    </location>
</feature>
<protein>
    <submittedName>
        <fullName evidence="2">Uncharacterized protein</fullName>
    </submittedName>
</protein>
<keyword evidence="3" id="KW-1185">Reference proteome</keyword>
<organism evidence="2 3">
    <name type="scientific">Brassica napus</name>
    <name type="common">Rape</name>
    <dbReference type="NCBI Taxonomy" id="3708"/>
    <lineage>
        <taxon>Eukaryota</taxon>
        <taxon>Viridiplantae</taxon>
        <taxon>Streptophyta</taxon>
        <taxon>Embryophyta</taxon>
        <taxon>Tracheophyta</taxon>
        <taxon>Spermatophyta</taxon>
        <taxon>Magnoliopsida</taxon>
        <taxon>eudicotyledons</taxon>
        <taxon>Gunneridae</taxon>
        <taxon>Pentapetalae</taxon>
        <taxon>rosids</taxon>
        <taxon>malvids</taxon>
        <taxon>Brassicales</taxon>
        <taxon>Brassicaceae</taxon>
        <taxon>Brassiceae</taxon>
        <taxon>Brassica</taxon>
    </lineage>
</organism>
<sequence>FGEEFTARYLRFKQRVLAGSIDLVSRRTQQFSYLSYESHIVGQFSVDTEGSRSLEQYFNRYIQNLLSTLGQSRTEDEDMAIPSKPVNRMTSPRWRTTFRGQSMARGGTRRGGARRGRGRGAHPREETVEMTAESTHNGGQAPIQGVDPTVITAAVVEGLRQLFGQQIPAIPVGGQMPGVAAAQAQGAPPPPVIPPPPPPVQMPNQDLRHDYWKVLKLMREMGTTTFNGFGEEFTARYLRFKQRVLAGSIDLVSRRTQQFSYLSYESHIVGQFLVDTEGSRSLEQYFNRYIQNLLSILGQSRTEDEDMAIPSKPVSRLTSPRWRTTFRGDGQPKC</sequence>
<reference evidence="2 3" key="1">
    <citation type="submission" date="2021-05" db="EMBL/GenBank/DDBJ databases">
        <title>Genome Assembly of Synthetic Allotetraploid Brassica napus Reveals Homoeologous Exchanges between Subgenomes.</title>
        <authorList>
            <person name="Davis J.T."/>
        </authorList>
    </citation>
    <scope>NUCLEOTIDE SEQUENCE [LARGE SCALE GENOMIC DNA]</scope>
    <source>
        <strain evidence="3">cv. Da-Ae</strain>
        <tissue evidence="2">Seedling</tissue>
    </source>
</reference>
<dbReference type="Proteomes" id="UP000824890">
    <property type="component" value="Unassembled WGS sequence"/>
</dbReference>
<dbReference type="EMBL" id="JAGKQM010000014">
    <property type="protein sequence ID" value="KAH0883989.1"/>
    <property type="molecule type" value="Genomic_DNA"/>
</dbReference>
<evidence type="ECO:0000256" key="1">
    <source>
        <dbReference type="SAM" id="MobiDB-lite"/>
    </source>
</evidence>
<feature type="region of interest" description="Disordered" evidence="1">
    <location>
        <begin position="102"/>
        <end position="126"/>
    </location>
</feature>
<comment type="caution">
    <text evidence="2">The sequence shown here is derived from an EMBL/GenBank/DDBJ whole genome shotgun (WGS) entry which is preliminary data.</text>
</comment>
<name>A0ABQ7ZUS1_BRANA</name>
<evidence type="ECO:0000313" key="2">
    <source>
        <dbReference type="EMBL" id="KAH0883989.1"/>
    </source>
</evidence>
<accession>A0ABQ7ZUS1</accession>